<evidence type="ECO:0000256" key="1">
    <source>
        <dbReference type="SAM" id="Coils"/>
    </source>
</evidence>
<dbReference type="AlphaFoldDB" id="A0A9D3VY44"/>
<dbReference type="EMBL" id="JAIQCV010000005">
    <property type="protein sequence ID" value="KAH1098189.1"/>
    <property type="molecule type" value="Genomic_DNA"/>
</dbReference>
<feature type="coiled-coil region" evidence="1">
    <location>
        <begin position="230"/>
        <end position="279"/>
    </location>
</feature>
<keyword evidence="3" id="KW-1185">Reference proteome</keyword>
<sequence>MVYFLDCCQCNEVPVLVVFQYLHQLKGCYLKNSSGLYYSSHKKKVAQSVGALSEGATWPHDSFDQLGQILLGYMSKPFNLFYHFCQMKLYLLAFAGFVQSGIDQGSKDTLNGTDSISRELKKVMDIDSLINGVCKKCKTITGVVRIGFVSEEEENCAQLEHRSKMRVDSVGVVIVIARASSLSRFLLVSLPSAPPASSPIIIDKDNSLPVAHVSPSMPIIRETPIGGNRVDGLECKEVAERRNKEALQAELNVLTKEHVAETNRVIQEYQDQVASTIREQLRVLEDFKKKIASMYYVSRCLAKWFKVPDLGFGLKGRGFKSKETEALQ</sequence>
<reference evidence="2 3" key="1">
    <citation type="journal article" date="2021" name="Plant Biotechnol. J.">
        <title>Multi-omics assisted identification of the key and species-specific regulatory components of drought-tolerant mechanisms in Gossypium stocksii.</title>
        <authorList>
            <person name="Yu D."/>
            <person name="Ke L."/>
            <person name="Zhang D."/>
            <person name="Wu Y."/>
            <person name="Sun Y."/>
            <person name="Mei J."/>
            <person name="Sun J."/>
            <person name="Sun Y."/>
        </authorList>
    </citation>
    <scope>NUCLEOTIDE SEQUENCE [LARGE SCALE GENOMIC DNA]</scope>
    <source>
        <strain evidence="3">cv. E1</strain>
        <tissue evidence="2">Leaf</tissue>
    </source>
</reference>
<protein>
    <submittedName>
        <fullName evidence="2">Uncharacterized protein</fullName>
    </submittedName>
</protein>
<name>A0A9D3VY44_9ROSI</name>
<accession>A0A9D3VY44</accession>
<gene>
    <name evidence="2" type="ORF">J1N35_015110</name>
</gene>
<keyword evidence="1" id="KW-0175">Coiled coil</keyword>
<dbReference type="Proteomes" id="UP000828251">
    <property type="component" value="Unassembled WGS sequence"/>
</dbReference>
<evidence type="ECO:0000313" key="2">
    <source>
        <dbReference type="EMBL" id="KAH1098189.1"/>
    </source>
</evidence>
<evidence type="ECO:0000313" key="3">
    <source>
        <dbReference type="Proteomes" id="UP000828251"/>
    </source>
</evidence>
<organism evidence="2 3">
    <name type="scientific">Gossypium stocksii</name>
    <dbReference type="NCBI Taxonomy" id="47602"/>
    <lineage>
        <taxon>Eukaryota</taxon>
        <taxon>Viridiplantae</taxon>
        <taxon>Streptophyta</taxon>
        <taxon>Embryophyta</taxon>
        <taxon>Tracheophyta</taxon>
        <taxon>Spermatophyta</taxon>
        <taxon>Magnoliopsida</taxon>
        <taxon>eudicotyledons</taxon>
        <taxon>Gunneridae</taxon>
        <taxon>Pentapetalae</taxon>
        <taxon>rosids</taxon>
        <taxon>malvids</taxon>
        <taxon>Malvales</taxon>
        <taxon>Malvaceae</taxon>
        <taxon>Malvoideae</taxon>
        <taxon>Gossypium</taxon>
    </lineage>
</organism>
<proteinExistence type="predicted"/>
<comment type="caution">
    <text evidence="2">The sequence shown here is derived from an EMBL/GenBank/DDBJ whole genome shotgun (WGS) entry which is preliminary data.</text>
</comment>